<dbReference type="Proteomes" id="UP000321746">
    <property type="component" value="Unassembled WGS sequence"/>
</dbReference>
<reference evidence="1 2" key="1">
    <citation type="submission" date="2019-07" db="EMBL/GenBank/DDBJ databases">
        <title>Whole genome shotgun sequence of Acetobacter oeni NBRC 105207.</title>
        <authorList>
            <person name="Hosoyama A."/>
            <person name="Uohara A."/>
            <person name="Ohji S."/>
            <person name="Ichikawa N."/>
        </authorList>
    </citation>
    <scope>NUCLEOTIDE SEQUENCE [LARGE SCALE GENOMIC DNA]</scope>
    <source>
        <strain evidence="1 2">NBRC 105207</strain>
    </source>
</reference>
<dbReference type="AlphaFoldDB" id="A0A511XH49"/>
<keyword evidence="2" id="KW-1185">Reference proteome</keyword>
<evidence type="ECO:0000313" key="1">
    <source>
        <dbReference type="EMBL" id="GEN62273.1"/>
    </source>
</evidence>
<proteinExistence type="predicted"/>
<gene>
    <name evidence="1" type="ORF">AOE01nite_04970</name>
</gene>
<dbReference type="EMBL" id="BJYG01000004">
    <property type="protein sequence ID" value="GEN62273.1"/>
    <property type="molecule type" value="Genomic_DNA"/>
</dbReference>
<protein>
    <submittedName>
        <fullName evidence="1">Uncharacterized protein</fullName>
    </submittedName>
</protein>
<accession>A0A511XH49</accession>
<comment type="caution">
    <text evidence="1">The sequence shown here is derived from an EMBL/GenBank/DDBJ whole genome shotgun (WGS) entry which is preliminary data.</text>
</comment>
<evidence type="ECO:0000313" key="2">
    <source>
        <dbReference type="Proteomes" id="UP000321746"/>
    </source>
</evidence>
<sequence length="73" mass="7839">MAILARVGGVGSRVTRRVRAVVVRVRNLFVALIQGVTDGVRDPEDWGQVRSLAARAPDVAGSDESRLKRVSVA</sequence>
<name>A0A511XH49_9PROT</name>
<organism evidence="1 2">
    <name type="scientific">Acetobacter oeni</name>
    <dbReference type="NCBI Taxonomy" id="304077"/>
    <lineage>
        <taxon>Bacteria</taxon>
        <taxon>Pseudomonadati</taxon>
        <taxon>Pseudomonadota</taxon>
        <taxon>Alphaproteobacteria</taxon>
        <taxon>Acetobacterales</taxon>
        <taxon>Acetobacteraceae</taxon>
        <taxon>Acetobacter</taxon>
    </lineage>
</organism>